<dbReference type="AlphaFoldDB" id="A0A839DQT3"/>
<evidence type="ECO:0000313" key="2">
    <source>
        <dbReference type="EMBL" id="MBA8823874.1"/>
    </source>
</evidence>
<accession>A0A839DQT3</accession>
<name>A0A839DQT3_9PSEU</name>
<proteinExistence type="predicted"/>
<organism evidence="2 3">
    <name type="scientific">Halosaccharopolyspora lacisalsi</name>
    <dbReference type="NCBI Taxonomy" id="1000566"/>
    <lineage>
        <taxon>Bacteria</taxon>
        <taxon>Bacillati</taxon>
        <taxon>Actinomycetota</taxon>
        <taxon>Actinomycetes</taxon>
        <taxon>Pseudonocardiales</taxon>
        <taxon>Pseudonocardiaceae</taxon>
        <taxon>Halosaccharopolyspora</taxon>
    </lineage>
</organism>
<protein>
    <submittedName>
        <fullName evidence="2">Uncharacterized protein</fullName>
    </submittedName>
</protein>
<feature type="region of interest" description="Disordered" evidence="1">
    <location>
        <begin position="87"/>
        <end position="110"/>
    </location>
</feature>
<reference evidence="2 3" key="1">
    <citation type="submission" date="2020-07" db="EMBL/GenBank/DDBJ databases">
        <title>Sequencing the genomes of 1000 actinobacteria strains.</title>
        <authorList>
            <person name="Klenk H.-P."/>
        </authorList>
    </citation>
    <scope>NUCLEOTIDE SEQUENCE [LARGE SCALE GENOMIC DNA]</scope>
    <source>
        <strain evidence="2 3">DSM 45975</strain>
    </source>
</reference>
<sequence>MAAASPRRPQAEQHRREWLHTIAQQLARRQGCSARPVLHVESWLESDPRVRRDEIVVTWTAAEAGLVRWALREQLSPERVFAAAPRVRYGPTAHRPEDIPGPRGGSPPES</sequence>
<evidence type="ECO:0000313" key="3">
    <source>
        <dbReference type="Proteomes" id="UP000569329"/>
    </source>
</evidence>
<evidence type="ECO:0000256" key="1">
    <source>
        <dbReference type="SAM" id="MobiDB-lite"/>
    </source>
</evidence>
<keyword evidence="3" id="KW-1185">Reference proteome</keyword>
<dbReference type="Proteomes" id="UP000569329">
    <property type="component" value="Unassembled WGS sequence"/>
</dbReference>
<gene>
    <name evidence="2" type="ORF">FHX42_001203</name>
</gene>
<dbReference type="EMBL" id="JACGWZ010000001">
    <property type="protein sequence ID" value="MBA8823874.1"/>
    <property type="molecule type" value="Genomic_DNA"/>
</dbReference>
<dbReference type="RefSeq" id="WP_182543091.1">
    <property type="nucleotide sequence ID" value="NZ_JACGWZ010000001.1"/>
</dbReference>
<comment type="caution">
    <text evidence="2">The sequence shown here is derived from an EMBL/GenBank/DDBJ whole genome shotgun (WGS) entry which is preliminary data.</text>
</comment>